<protein>
    <recommendedName>
        <fullName evidence="4">Proline-rich protein PRCC</fullName>
    </recommendedName>
</protein>
<gene>
    <name evidence="2" type="ORF">BEMITA_LOCUS12404</name>
</gene>
<proteinExistence type="predicted"/>
<reference evidence="2" key="1">
    <citation type="submission" date="2021-12" db="EMBL/GenBank/DDBJ databases">
        <authorList>
            <person name="King R."/>
        </authorList>
    </citation>
    <scope>NUCLEOTIDE SEQUENCE</scope>
</reference>
<dbReference type="InterPro" id="IPR018800">
    <property type="entry name" value="PRCC"/>
</dbReference>
<feature type="compositionally biased region" description="Polar residues" evidence="1">
    <location>
        <begin position="387"/>
        <end position="404"/>
    </location>
</feature>
<evidence type="ECO:0000313" key="3">
    <source>
        <dbReference type="Proteomes" id="UP001152759"/>
    </source>
</evidence>
<dbReference type="PANTHER" id="PTHR13621:SF2">
    <property type="entry name" value="PROLINE-RICH PROTEIN PRCC"/>
    <property type="match status" value="1"/>
</dbReference>
<keyword evidence="3" id="KW-1185">Reference proteome</keyword>
<feature type="compositionally biased region" description="Low complexity" evidence="1">
    <location>
        <begin position="136"/>
        <end position="165"/>
    </location>
</feature>
<feature type="region of interest" description="Disordered" evidence="1">
    <location>
        <begin position="232"/>
        <end position="297"/>
    </location>
</feature>
<name>A0A9P0F6H9_BEMTA</name>
<feature type="compositionally biased region" description="Acidic residues" evidence="1">
    <location>
        <begin position="7"/>
        <end position="20"/>
    </location>
</feature>
<dbReference type="AlphaFoldDB" id="A0A9P0F6H9"/>
<feature type="compositionally biased region" description="Polar residues" evidence="1">
    <location>
        <begin position="256"/>
        <end position="288"/>
    </location>
</feature>
<dbReference type="Pfam" id="PF10253">
    <property type="entry name" value="PRCC"/>
    <property type="match status" value="1"/>
</dbReference>
<evidence type="ECO:0008006" key="4">
    <source>
        <dbReference type="Google" id="ProtNLM"/>
    </source>
</evidence>
<feature type="region of interest" description="Disordered" evidence="1">
    <location>
        <begin position="344"/>
        <end position="368"/>
    </location>
</feature>
<dbReference type="GO" id="GO:0005634">
    <property type="term" value="C:nucleus"/>
    <property type="evidence" value="ECO:0007669"/>
    <property type="project" value="TreeGrafter"/>
</dbReference>
<sequence>MSLVAYEDSDEDISDEEGDEVVSSNSISKPGTKVPEKVAVNGGKVHNSQDAEEIFELDDNKIEDLDDDDGPSSSASNSSLLTSLPAPKSQVPTLDLNWVDKRPKSKNQPVKILIPSLSEFEEEEPEEPVKKKIKPSSKGSGLFALLPKPKSESSSLKLVPPSVKKAQTPLIPKQVNKTLNPAPSIQKPPNKINLDYNDSDEEDAPAEKATDFFSLTAKPEAAPVPVVDILDVPDVSAPSTNGYPGPGPAQQQKPGHSNSYFAQQVANATSTNNYSQYQESTSQPSQPVASGDYIPFDSSEIELDDDALRQLCGRKDRKAASQLIDVRGDSLVMNSQEWLMQSLSEEKVQKSHKKNKKDGPSTMEKRKHQITYLAHQAKENELELKNTWANNRQTRKQTQAKYGF</sequence>
<organism evidence="2 3">
    <name type="scientific">Bemisia tabaci</name>
    <name type="common">Sweetpotato whitefly</name>
    <name type="synonym">Aleurodes tabaci</name>
    <dbReference type="NCBI Taxonomy" id="7038"/>
    <lineage>
        <taxon>Eukaryota</taxon>
        <taxon>Metazoa</taxon>
        <taxon>Ecdysozoa</taxon>
        <taxon>Arthropoda</taxon>
        <taxon>Hexapoda</taxon>
        <taxon>Insecta</taxon>
        <taxon>Pterygota</taxon>
        <taxon>Neoptera</taxon>
        <taxon>Paraneoptera</taxon>
        <taxon>Hemiptera</taxon>
        <taxon>Sternorrhyncha</taxon>
        <taxon>Aleyrodoidea</taxon>
        <taxon>Aleyrodidae</taxon>
        <taxon>Aleyrodinae</taxon>
        <taxon>Bemisia</taxon>
    </lineage>
</organism>
<evidence type="ECO:0000256" key="1">
    <source>
        <dbReference type="SAM" id="MobiDB-lite"/>
    </source>
</evidence>
<evidence type="ECO:0000313" key="2">
    <source>
        <dbReference type="EMBL" id="CAH0394062.1"/>
    </source>
</evidence>
<feature type="region of interest" description="Disordered" evidence="1">
    <location>
        <begin position="116"/>
        <end position="206"/>
    </location>
</feature>
<dbReference type="Proteomes" id="UP001152759">
    <property type="component" value="Chromosome 8"/>
</dbReference>
<feature type="region of interest" description="Disordered" evidence="1">
    <location>
        <begin position="1"/>
        <end position="93"/>
    </location>
</feature>
<dbReference type="PANTHER" id="PTHR13621">
    <property type="entry name" value="PROLINE-RICH PROTEIN PRCC"/>
    <property type="match status" value="1"/>
</dbReference>
<accession>A0A9P0F6H9</accession>
<feature type="compositionally biased region" description="Low complexity" evidence="1">
    <location>
        <begin position="71"/>
        <end position="84"/>
    </location>
</feature>
<dbReference type="EMBL" id="OU963869">
    <property type="protein sequence ID" value="CAH0394062.1"/>
    <property type="molecule type" value="Genomic_DNA"/>
</dbReference>
<dbReference type="KEGG" id="btab:109037954"/>
<feature type="region of interest" description="Disordered" evidence="1">
    <location>
        <begin position="384"/>
        <end position="404"/>
    </location>
</feature>